<proteinExistence type="predicted"/>
<dbReference type="RefSeq" id="WP_150363506.1">
    <property type="nucleotide sequence ID" value="NZ_DACWUI010000007.1"/>
</dbReference>
<organism evidence="1">
    <name type="scientific">Salmonella enterica subsp. salamae</name>
    <dbReference type="NCBI Taxonomy" id="59202"/>
    <lineage>
        <taxon>Bacteria</taxon>
        <taxon>Pseudomonadati</taxon>
        <taxon>Pseudomonadota</taxon>
        <taxon>Gammaproteobacteria</taxon>
        <taxon>Enterobacterales</taxon>
        <taxon>Enterobacteriaceae</taxon>
        <taxon>Salmonella</taxon>
    </lineage>
</organism>
<accession>A0A5Y3AXR0</accession>
<reference evidence="1" key="1">
    <citation type="journal article" date="2018" name="Genome Biol.">
        <title>SKESA: strategic k-mer extension for scrupulous assemblies.</title>
        <authorList>
            <person name="Souvorov A."/>
            <person name="Agarwala R."/>
            <person name="Lipman D.J."/>
        </authorList>
    </citation>
    <scope>NUCLEOTIDE SEQUENCE</scope>
    <source>
        <strain evidence="1">12-2127</strain>
    </source>
</reference>
<comment type="caution">
    <text evidence="1">The sequence shown here is derived from an EMBL/GenBank/DDBJ whole genome shotgun (WGS) entry which is preliminary data.</text>
</comment>
<sequence>MNIILIFFLFLFTDTTYGDDGHKTIYLREGGINTPAKWNVNKENDCLFVGKPHINKDDRLKICRYISSEESNYFTTNESGEWEAITDGIPVLADVNTTPKFTGMNAIVSCKYKDDAGYHTGLCFQAEIHLPRNIVFIFTGRGDLSLFEDYKKVYFSFKIK</sequence>
<name>A0A5Y3AXR0_SALER</name>
<gene>
    <name evidence="1" type="ORF">G0D74_13040</name>
</gene>
<protein>
    <submittedName>
        <fullName evidence="1">Uncharacterized protein</fullName>
    </submittedName>
</protein>
<dbReference type="EMBL" id="DAAMJT010000019">
    <property type="protein sequence ID" value="HAC6952630.1"/>
    <property type="molecule type" value="Genomic_DNA"/>
</dbReference>
<evidence type="ECO:0000313" key="1">
    <source>
        <dbReference type="EMBL" id="HAC6952630.1"/>
    </source>
</evidence>
<reference evidence="1" key="2">
    <citation type="submission" date="2018-07" db="EMBL/GenBank/DDBJ databases">
        <authorList>
            <consortium name="NCBI Pathogen Detection Project"/>
        </authorList>
    </citation>
    <scope>NUCLEOTIDE SEQUENCE</scope>
    <source>
        <strain evidence="1">12-2127</strain>
    </source>
</reference>
<dbReference type="AlphaFoldDB" id="A0A5Y3AXR0"/>